<name>A0A521CMF4_SACCC</name>
<proteinExistence type="predicted"/>
<organism evidence="2 3">
    <name type="scientific">Saccharicrinis carchari</name>
    <dbReference type="NCBI Taxonomy" id="1168039"/>
    <lineage>
        <taxon>Bacteria</taxon>
        <taxon>Pseudomonadati</taxon>
        <taxon>Bacteroidota</taxon>
        <taxon>Bacteroidia</taxon>
        <taxon>Marinilabiliales</taxon>
        <taxon>Marinilabiliaceae</taxon>
        <taxon>Saccharicrinis</taxon>
    </lineage>
</organism>
<keyword evidence="1" id="KW-0812">Transmembrane</keyword>
<dbReference type="EMBL" id="FXTB01000003">
    <property type="protein sequence ID" value="SMO59941.1"/>
    <property type="molecule type" value="Genomic_DNA"/>
</dbReference>
<gene>
    <name evidence="2" type="ORF">SAMN06265379_103231</name>
</gene>
<evidence type="ECO:0000313" key="3">
    <source>
        <dbReference type="Proteomes" id="UP000319040"/>
    </source>
</evidence>
<evidence type="ECO:0000256" key="1">
    <source>
        <dbReference type="SAM" id="Phobius"/>
    </source>
</evidence>
<evidence type="ECO:0000313" key="2">
    <source>
        <dbReference type="EMBL" id="SMO59941.1"/>
    </source>
</evidence>
<protein>
    <submittedName>
        <fullName evidence="2">Uncharacterized protein</fullName>
    </submittedName>
</protein>
<feature type="transmembrane region" description="Helical" evidence="1">
    <location>
        <begin position="9"/>
        <end position="25"/>
    </location>
</feature>
<reference evidence="2 3" key="1">
    <citation type="submission" date="2017-05" db="EMBL/GenBank/DDBJ databases">
        <authorList>
            <person name="Varghese N."/>
            <person name="Submissions S."/>
        </authorList>
    </citation>
    <scope>NUCLEOTIDE SEQUENCE [LARGE SCALE GENOMIC DNA]</scope>
    <source>
        <strain evidence="2 3">DSM 27040</strain>
    </source>
</reference>
<dbReference type="AlphaFoldDB" id="A0A521CMF4"/>
<keyword evidence="1" id="KW-0472">Membrane</keyword>
<keyword evidence="1" id="KW-1133">Transmembrane helix</keyword>
<dbReference type="Proteomes" id="UP000319040">
    <property type="component" value="Unassembled WGS sequence"/>
</dbReference>
<dbReference type="RefSeq" id="WP_262709418.1">
    <property type="nucleotide sequence ID" value="NZ_FXTB01000003.1"/>
</dbReference>
<keyword evidence="3" id="KW-1185">Reference proteome</keyword>
<sequence length="40" mass="4825">MNTKLKDKKAVVIIGISFILFYYLFSNWNDLEQFLKELLK</sequence>
<accession>A0A521CMF4</accession>